<dbReference type="PRINTS" id="PR00219">
    <property type="entry name" value="SYNAPTOBREVN"/>
</dbReference>
<dbReference type="PROSITE" id="PS50859">
    <property type="entry name" value="LONGIN"/>
    <property type="match status" value="1"/>
</dbReference>
<evidence type="ECO:0000313" key="14">
    <source>
        <dbReference type="Proteomes" id="UP000317257"/>
    </source>
</evidence>
<evidence type="ECO:0000256" key="10">
    <source>
        <dbReference type="SAM" id="Phobius"/>
    </source>
</evidence>
<dbReference type="Gene3D" id="3.30.450.50">
    <property type="entry name" value="Longin domain"/>
    <property type="match status" value="1"/>
</dbReference>
<evidence type="ECO:0000259" key="12">
    <source>
        <dbReference type="PROSITE" id="PS50892"/>
    </source>
</evidence>
<dbReference type="AlphaFoldDB" id="A0A5C6GKC1"/>
<dbReference type="InterPro" id="IPR042855">
    <property type="entry name" value="V_SNARE_CC"/>
</dbReference>
<feature type="domain" description="Longin" evidence="11">
    <location>
        <begin position="11"/>
        <end position="136"/>
    </location>
</feature>
<name>A0A5C6GKC1_METRR</name>
<dbReference type="PROSITE" id="PS50892">
    <property type="entry name" value="V_SNARE"/>
    <property type="match status" value="1"/>
</dbReference>
<evidence type="ECO:0000256" key="9">
    <source>
        <dbReference type="PROSITE-ProRule" id="PRU00290"/>
    </source>
</evidence>
<dbReference type="SUPFAM" id="SSF64356">
    <property type="entry name" value="SNARE-like"/>
    <property type="match status" value="1"/>
</dbReference>
<dbReference type="SMART" id="SM01270">
    <property type="entry name" value="Longin"/>
    <property type="match status" value="1"/>
</dbReference>
<dbReference type="CDD" id="cd14824">
    <property type="entry name" value="Longin"/>
    <property type="match status" value="1"/>
</dbReference>
<keyword evidence="9" id="KW-0175">Coiled coil</keyword>
<dbReference type="Gene3D" id="1.20.5.110">
    <property type="match status" value="1"/>
</dbReference>
<keyword evidence="6 10" id="KW-0472">Membrane</keyword>
<dbReference type="PANTHER" id="PTHR21136">
    <property type="entry name" value="SNARE PROTEINS"/>
    <property type="match status" value="1"/>
</dbReference>
<dbReference type="InterPro" id="IPR010908">
    <property type="entry name" value="Longin_dom"/>
</dbReference>
<evidence type="ECO:0000256" key="2">
    <source>
        <dbReference type="ARBA" id="ARBA00022448"/>
    </source>
</evidence>
<evidence type="ECO:0000256" key="5">
    <source>
        <dbReference type="ARBA" id="ARBA00022989"/>
    </source>
</evidence>
<protein>
    <recommendedName>
        <fullName evidence="7">Synaptobrevin homolog YKT6</fullName>
    </recommendedName>
</protein>
<dbReference type="FunFam" id="1.20.5.110:FF:000004">
    <property type="entry name" value="Vesicle-associated membrane protein 7"/>
    <property type="match status" value="1"/>
</dbReference>
<dbReference type="GO" id="GO:0015031">
    <property type="term" value="P:protein transport"/>
    <property type="evidence" value="ECO:0007669"/>
    <property type="project" value="UniProtKB-KW"/>
</dbReference>
<proteinExistence type="inferred from homology"/>
<dbReference type="Pfam" id="PF00957">
    <property type="entry name" value="Synaptobrevin"/>
    <property type="match status" value="1"/>
</dbReference>
<dbReference type="SUPFAM" id="SSF58038">
    <property type="entry name" value="SNARE fusion complex"/>
    <property type="match status" value="1"/>
</dbReference>
<gene>
    <name evidence="13" type="ORF">ED733_001285</name>
</gene>
<dbReference type="GO" id="GO:0016020">
    <property type="term" value="C:membrane"/>
    <property type="evidence" value="ECO:0007669"/>
    <property type="project" value="InterPro"/>
</dbReference>
<evidence type="ECO:0000259" key="11">
    <source>
        <dbReference type="PROSITE" id="PS50859"/>
    </source>
</evidence>
<evidence type="ECO:0000313" key="13">
    <source>
        <dbReference type="EMBL" id="TWU77228.1"/>
    </source>
</evidence>
<comment type="subcellular location">
    <subcellularLocation>
        <location evidence="8">Endomembrane system</location>
        <topology evidence="8">Single-pass type IV membrane protein</topology>
    </subcellularLocation>
</comment>
<evidence type="ECO:0000256" key="8">
    <source>
        <dbReference type="ARBA" id="ARBA00046280"/>
    </source>
</evidence>
<keyword evidence="2" id="KW-0813">Transport</keyword>
<evidence type="ECO:0000256" key="6">
    <source>
        <dbReference type="ARBA" id="ARBA00023136"/>
    </source>
</evidence>
<dbReference type="InterPro" id="IPR011012">
    <property type="entry name" value="Longin-like_dom_sf"/>
</dbReference>
<dbReference type="CDD" id="cd15843">
    <property type="entry name" value="R-SNARE"/>
    <property type="match status" value="1"/>
</dbReference>
<dbReference type="InterPro" id="IPR051097">
    <property type="entry name" value="Synaptobrevin-like_transport"/>
</dbReference>
<feature type="transmembrane region" description="Helical" evidence="10">
    <location>
        <begin position="213"/>
        <end position="234"/>
    </location>
</feature>
<sequence>MATSSTSATPLVYSCISHNTTILAECSTSASSKASSLARRVLSTVDRSSHQEKTYTQDEDQISYISESPSEHYDNPSAGGLTFLVVAHGTPDTRMSFLFLREVRDRFFRELDSNEDFASMLNYGTSFFNSQLRDLMVEYGTTNSDRNDPLQNAKLGLQDAKDTMHDTVETLLNRNSKLDRLSEQTANLNSSSQAFRIRSRDLRRQMWWKNVKLMATIGVVVFVIILIIIIALTAGK</sequence>
<evidence type="ECO:0000256" key="7">
    <source>
        <dbReference type="ARBA" id="ARBA00026133"/>
    </source>
</evidence>
<dbReference type="GO" id="GO:0016192">
    <property type="term" value="P:vesicle-mediated transport"/>
    <property type="evidence" value="ECO:0007669"/>
    <property type="project" value="InterPro"/>
</dbReference>
<dbReference type="GO" id="GO:0012505">
    <property type="term" value="C:endomembrane system"/>
    <property type="evidence" value="ECO:0007669"/>
    <property type="project" value="UniProtKB-SubCell"/>
</dbReference>
<comment type="caution">
    <text evidence="13">The sequence shown here is derived from an EMBL/GenBank/DDBJ whole genome shotgun (WGS) entry which is preliminary data.</text>
</comment>
<dbReference type="GO" id="GO:0005737">
    <property type="term" value="C:cytoplasm"/>
    <property type="evidence" value="ECO:0007669"/>
    <property type="project" value="UniProtKB-ARBA"/>
</dbReference>
<comment type="similarity">
    <text evidence="1">Belongs to the synaptobrevin family.</text>
</comment>
<evidence type="ECO:0000256" key="1">
    <source>
        <dbReference type="ARBA" id="ARBA00008025"/>
    </source>
</evidence>
<keyword evidence="5 10" id="KW-1133">Transmembrane helix</keyword>
<dbReference type="PANTHER" id="PTHR21136:SF168">
    <property type="entry name" value="VESICLE-ASSOCIATED MEMBRANE PROTEIN 9"/>
    <property type="match status" value="1"/>
</dbReference>
<dbReference type="EMBL" id="SBHS01000003">
    <property type="protein sequence ID" value="TWU77228.1"/>
    <property type="molecule type" value="Genomic_DNA"/>
</dbReference>
<accession>A0A5C6GKC1</accession>
<organism evidence="13 14">
    <name type="scientific">Metarhizium rileyi (strain RCEF 4871)</name>
    <name type="common">Nomuraea rileyi</name>
    <dbReference type="NCBI Taxonomy" id="1649241"/>
    <lineage>
        <taxon>Eukaryota</taxon>
        <taxon>Fungi</taxon>
        <taxon>Dikarya</taxon>
        <taxon>Ascomycota</taxon>
        <taxon>Pezizomycotina</taxon>
        <taxon>Sordariomycetes</taxon>
        <taxon>Hypocreomycetidae</taxon>
        <taxon>Hypocreales</taxon>
        <taxon>Clavicipitaceae</taxon>
        <taxon>Metarhizium</taxon>
    </lineage>
</organism>
<keyword evidence="4" id="KW-0653">Protein transport</keyword>
<dbReference type="Proteomes" id="UP000317257">
    <property type="component" value="Unassembled WGS sequence"/>
</dbReference>
<evidence type="ECO:0000256" key="3">
    <source>
        <dbReference type="ARBA" id="ARBA00022692"/>
    </source>
</evidence>
<feature type="domain" description="V-SNARE coiled-coil homology" evidence="12">
    <location>
        <begin position="149"/>
        <end position="209"/>
    </location>
</feature>
<dbReference type="Pfam" id="PF13774">
    <property type="entry name" value="Longin"/>
    <property type="match status" value="1"/>
</dbReference>
<keyword evidence="3 10" id="KW-0812">Transmembrane</keyword>
<reference evidence="14" key="1">
    <citation type="submission" date="2018-12" db="EMBL/GenBank/DDBJ databases">
        <title>The complete genome of Metarhizium rileyi, a key fungal pathogen of Lepidoptera.</title>
        <authorList>
            <person name="Binneck E."/>
            <person name="Lastra C.C.L."/>
            <person name="Sosa-Gomez D.R."/>
        </authorList>
    </citation>
    <scope>NUCLEOTIDE SEQUENCE [LARGE SCALE GENOMIC DNA]</scope>
    <source>
        <strain evidence="14">Cep018-CH2</strain>
    </source>
</reference>
<dbReference type="InterPro" id="IPR001388">
    <property type="entry name" value="Synaptobrevin-like"/>
</dbReference>
<evidence type="ECO:0000256" key="4">
    <source>
        <dbReference type="ARBA" id="ARBA00022927"/>
    </source>
</evidence>